<dbReference type="Pfam" id="PF00884">
    <property type="entry name" value="Sulfatase"/>
    <property type="match status" value="1"/>
</dbReference>
<feature type="domain" description="Sulfatase N-terminal" evidence="5">
    <location>
        <begin position="30"/>
        <end position="352"/>
    </location>
</feature>
<feature type="domain" description="Secretion system C-terminal sorting" evidence="6">
    <location>
        <begin position="724"/>
        <end position="780"/>
    </location>
</feature>
<dbReference type="RefSeq" id="WP_144076338.1">
    <property type="nucleotide sequence ID" value="NZ_CP076129.1"/>
</dbReference>
<proteinExistence type="inferred from homology"/>
<evidence type="ECO:0000259" key="6">
    <source>
        <dbReference type="Pfam" id="PF18962"/>
    </source>
</evidence>
<organism evidence="7 8">
    <name type="scientific">Flammeovirga kamogawensis</name>
    <dbReference type="NCBI Taxonomy" id="373891"/>
    <lineage>
        <taxon>Bacteria</taxon>
        <taxon>Pseudomonadati</taxon>
        <taxon>Bacteroidota</taxon>
        <taxon>Cytophagia</taxon>
        <taxon>Cytophagales</taxon>
        <taxon>Flammeovirgaceae</taxon>
        <taxon>Flammeovirga</taxon>
    </lineage>
</organism>
<evidence type="ECO:0000256" key="3">
    <source>
        <dbReference type="ARBA" id="ARBA00022801"/>
    </source>
</evidence>
<evidence type="ECO:0000313" key="7">
    <source>
        <dbReference type="EMBL" id="QWG09667.1"/>
    </source>
</evidence>
<evidence type="ECO:0000256" key="2">
    <source>
        <dbReference type="ARBA" id="ARBA00022723"/>
    </source>
</evidence>
<evidence type="ECO:0000259" key="5">
    <source>
        <dbReference type="Pfam" id="PF00884"/>
    </source>
</evidence>
<dbReference type="InterPro" id="IPR017850">
    <property type="entry name" value="Alkaline_phosphatase_core_sf"/>
</dbReference>
<keyword evidence="4" id="KW-0106">Calcium</keyword>
<dbReference type="Gene3D" id="3.40.720.10">
    <property type="entry name" value="Alkaline Phosphatase, subunit A"/>
    <property type="match status" value="1"/>
</dbReference>
<comment type="similarity">
    <text evidence="1">Belongs to the sulfatase family.</text>
</comment>
<dbReference type="InterPro" id="IPR024607">
    <property type="entry name" value="Sulfatase_CS"/>
</dbReference>
<dbReference type="InterPro" id="IPR050738">
    <property type="entry name" value="Sulfatase"/>
</dbReference>
<sequence>MNTPFFLFNFLSITLSLFNSINAQTTAQKPNIIVIMLDDLGYADLGFHGCKDIKTPHIDNMAENGITFSSAYATYPVCGPSRAGFITGRYQQKFGFERNPQYDYNDIGMGLPLDEKTIANYLGDAGYSTGAIGKWHLGAHPDLWPLKRGFDEFYGHIGGGHVYTKSNNWKENQNVTTEWASYNTWLVRNNTPENPDSMVDYLTHQFTNEALDFIDRKKEEPFFLYLAYNAPHDPLEAPQEYLDQYATIEDEKRQKYAAMVAVVDEGVGKIMDKLEALGLEDNTLIFLLSDNGGPETKNASDNGVLRGAKSDVYEGGIRVPFLMYWKGEISPKVYDKPVSSLDIMATAAALNGIEAKEDKPFDGVNLIPYVRDGKEGTPHEAIYIRKFDDNRFSIRKGDYKLVQYKDRQWPNALYNLKEDIGETTNIKSENQEIFEDLQNELNTWEAGLIYPVFLGLIHRDAKARQIIDYEEVGDKKMTDFPITIDVIASSYLPVTLEILSGDASINGQEITINKAGNIEVKASQAGNEKHEPAPEEIISFSVSKADQEIIFSEITDKSMLEFPYTLEVTSTGNLPITFEVVKGSASITNNVINVVEAGEIKIKTTQLGNNFYNSAEEKIIGFNTYKANQDLVLSEIDTKTSSDSPFEIEYTSNSSNNIIYNVSGPAIIENGFLHLIGESGNVELSALQEATSIYNSGSDSISFEVINSNSEITNIENISSIYTVYPNPTTDFLIIKGVQNKSRIELIGLLGTQFTAKVKHNTVDVRNLPIGTYFLIIDGVEKLRFIKK</sequence>
<name>A0ABX8H2Y9_9BACT</name>
<evidence type="ECO:0000313" key="8">
    <source>
        <dbReference type="Proteomes" id="UP000682802"/>
    </source>
</evidence>
<dbReference type="InterPro" id="IPR000917">
    <property type="entry name" value="Sulfatase_N"/>
</dbReference>
<protein>
    <submittedName>
        <fullName evidence="7">Sulfatase-like hydrolase/transferase</fullName>
    </submittedName>
</protein>
<dbReference type="PROSITE" id="PS00523">
    <property type="entry name" value="SULFATASE_1"/>
    <property type="match status" value="1"/>
</dbReference>
<dbReference type="EMBL" id="CP076129">
    <property type="protein sequence ID" value="QWG09667.1"/>
    <property type="molecule type" value="Genomic_DNA"/>
</dbReference>
<evidence type="ECO:0000256" key="4">
    <source>
        <dbReference type="ARBA" id="ARBA00022837"/>
    </source>
</evidence>
<accession>A0ABX8H2Y9</accession>
<dbReference type="InterPro" id="IPR026444">
    <property type="entry name" value="Secre_tail"/>
</dbReference>
<keyword evidence="2" id="KW-0479">Metal-binding</keyword>
<reference evidence="7 8" key="1">
    <citation type="submission" date="2021-05" db="EMBL/GenBank/DDBJ databases">
        <title>Comparative genomic studies on the polysaccharide-degrading batcterial strains of the Flammeovirga genus.</title>
        <authorList>
            <person name="Zewei F."/>
            <person name="Zheng Z."/>
            <person name="Yu L."/>
            <person name="Ruyue G."/>
            <person name="Yanhong M."/>
            <person name="Yuanyuan C."/>
            <person name="Jingyan G."/>
            <person name="Wenjun H."/>
        </authorList>
    </citation>
    <scope>NUCLEOTIDE SEQUENCE [LARGE SCALE GENOMIC DNA]</scope>
    <source>
        <strain evidence="7 8">YS10</strain>
    </source>
</reference>
<dbReference type="PROSITE" id="PS00149">
    <property type="entry name" value="SULFATASE_2"/>
    <property type="match status" value="1"/>
</dbReference>
<evidence type="ECO:0000256" key="1">
    <source>
        <dbReference type="ARBA" id="ARBA00008779"/>
    </source>
</evidence>
<dbReference type="Gene3D" id="3.30.1120.10">
    <property type="match status" value="1"/>
</dbReference>
<dbReference type="PANTHER" id="PTHR42693">
    <property type="entry name" value="ARYLSULFATASE FAMILY MEMBER"/>
    <property type="match status" value="1"/>
</dbReference>
<keyword evidence="3" id="KW-0378">Hydrolase</keyword>
<keyword evidence="8" id="KW-1185">Reference proteome</keyword>
<dbReference type="Proteomes" id="UP000682802">
    <property type="component" value="Chromosome 2"/>
</dbReference>
<dbReference type="SUPFAM" id="SSF53649">
    <property type="entry name" value="Alkaline phosphatase-like"/>
    <property type="match status" value="1"/>
</dbReference>
<dbReference type="Pfam" id="PF18962">
    <property type="entry name" value="Por_Secre_tail"/>
    <property type="match status" value="1"/>
</dbReference>
<dbReference type="NCBIfam" id="TIGR04183">
    <property type="entry name" value="Por_Secre_tail"/>
    <property type="match status" value="1"/>
</dbReference>
<gene>
    <name evidence="7" type="ORF">KM029_23990</name>
</gene>
<dbReference type="PANTHER" id="PTHR42693:SF53">
    <property type="entry name" value="ENDO-4-O-SULFATASE"/>
    <property type="match status" value="1"/>
</dbReference>